<evidence type="ECO:0000313" key="3">
    <source>
        <dbReference type="Proteomes" id="UP001165460"/>
    </source>
</evidence>
<sequence>MISTFLNHQWKSFWRSRNKGSSIIVQIILGLFMLYLLAVAIGVGFLMPVLLEKTLPKVNLIEAFNGLILYYFMLDIAMRIQLQELPTLSIVPYLHLKIKRKTIVNFLNVRALINFFNFLPLFIFLPFVFTRIYSFYGAGTLAGYVCAILSLTMLNNFLILYVKRKSINNIAYFGIILLAVFVLMGLDYYHIVSIRSLSNTLFTGIALHPYLSIILAAIAFAMFKLNSAFLSANLYTEELGSKEQKKVSTDYAFFNRFGRVGELAALEFKLILRHKRSRTAFFMSILFLLYGFIFYKEKLVANNEFGKMLFAAVFMTGITLVNYGQFMFAWQSAHFDGLLVNKIDHRDFIKAKYLLFTLSSTIITILSSFYVVISYKILFIHLAAYFFNIGFGATLVLYIATFNRKRLDITKSASFNWQGVGATQWILAFPLLLLPFVIYVPFGMMNQPYWGLLALGIFGLTALLLRNFFIDIIVKRFEKEKYKIAEGFRE</sequence>
<feature type="transmembrane region" description="Helical" evidence="1">
    <location>
        <begin position="169"/>
        <end position="189"/>
    </location>
</feature>
<protein>
    <submittedName>
        <fullName evidence="2">DUF5687 family protein</fullName>
    </submittedName>
</protein>
<keyword evidence="3" id="KW-1185">Reference proteome</keyword>
<name>A0ABS9ZU06_9SPHI</name>
<proteinExistence type="predicted"/>
<feature type="transmembrane region" description="Helical" evidence="1">
    <location>
        <begin position="351"/>
        <end position="373"/>
    </location>
</feature>
<feature type="transmembrane region" description="Helical" evidence="1">
    <location>
        <begin position="448"/>
        <end position="469"/>
    </location>
</feature>
<feature type="transmembrane region" description="Helical" evidence="1">
    <location>
        <begin position="308"/>
        <end position="330"/>
    </location>
</feature>
<dbReference type="Pfam" id="PF18940">
    <property type="entry name" value="DUF5687"/>
    <property type="match status" value="1"/>
</dbReference>
<evidence type="ECO:0000256" key="1">
    <source>
        <dbReference type="SAM" id="Phobius"/>
    </source>
</evidence>
<feature type="transmembrane region" description="Helical" evidence="1">
    <location>
        <begin position="103"/>
        <end position="129"/>
    </location>
</feature>
<feature type="transmembrane region" description="Helical" evidence="1">
    <location>
        <begin position="21"/>
        <end position="51"/>
    </location>
</feature>
<feature type="transmembrane region" description="Helical" evidence="1">
    <location>
        <begin position="279"/>
        <end position="296"/>
    </location>
</feature>
<feature type="transmembrane region" description="Helical" evidence="1">
    <location>
        <begin position="422"/>
        <end position="442"/>
    </location>
</feature>
<dbReference type="EMBL" id="JALGBH010000001">
    <property type="protein sequence ID" value="MCJ0742070.1"/>
    <property type="molecule type" value="Genomic_DNA"/>
</dbReference>
<reference evidence="2" key="1">
    <citation type="submission" date="2022-03" db="EMBL/GenBank/DDBJ databases">
        <authorList>
            <person name="Woo C.Y."/>
        </authorList>
    </citation>
    <scope>NUCLEOTIDE SEQUENCE</scope>
    <source>
        <strain evidence="2">CYS-01</strain>
    </source>
</reference>
<accession>A0ABS9ZU06</accession>
<dbReference type="RefSeq" id="WP_243360229.1">
    <property type="nucleotide sequence ID" value="NZ_JALGBH010000001.1"/>
</dbReference>
<feature type="transmembrane region" description="Helical" evidence="1">
    <location>
        <begin position="141"/>
        <end position="162"/>
    </location>
</feature>
<dbReference type="InterPro" id="IPR043742">
    <property type="entry name" value="DUF5687"/>
</dbReference>
<keyword evidence="1" id="KW-0812">Transmembrane</keyword>
<comment type="caution">
    <text evidence="2">The sequence shown here is derived from an EMBL/GenBank/DDBJ whole genome shotgun (WGS) entry which is preliminary data.</text>
</comment>
<keyword evidence="1" id="KW-1133">Transmembrane helix</keyword>
<feature type="transmembrane region" description="Helical" evidence="1">
    <location>
        <begin position="379"/>
        <end position="401"/>
    </location>
</feature>
<feature type="transmembrane region" description="Helical" evidence="1">
    <location>
        <begin position="201"/>
        <end position="223"/>
    </location>
</feature>
<evidence type="ECO:0000313" key="2">
    <source>
        <dbReference type="EMBL" id="MCJ0742070.1"/>
    </source>
</evidence>
<keyword evidence="1" id="KW-0472">Membrane</keyword>
<feature type="transmembrane region" description="Helical" evidence="1">
    <location>
        <begin position="63"/>
        <end position="82"/>
    </location>
</feature>
<organism evidence="2 3">
    <name type="scientific">Pedobacter montanisoli</name>
    <dbReference type="NCBI Taxonomy" id="2923277"/>
    <lineage>
        <taxon>Bacteria</taxon>
        <taxon>Pseudomonadati</taxon>
        <taxon>Bacteroidota</taxon>
        <taxon>Sphingobacteriia</taxon>
        <taxon>Sphingobacteriales</taxon>
        <taxon>Sphingobacteriaceae</taxon>
        <taxon>Pedobacter</taxon>
    </lineage>
</organism>
<gene>
    <name evidence="2" type="ORF">MMF97_05035</name>
</gene>
<dbReference type="Proteomes" id="UP001165460">
    <property type="component" value="Unassembled WGS sequence"/>
</dbReference>